<dbReference type="EMBL" id="HBGJ01011496">
    <property type="protein sequence ID" value="CAD9248856.1"/>
    <property type="molecule type" value="Transcribed_RNA"/>
</dbReference>
<dbReference type="SUPFAM" id="SSF48452">
    <property type="entry name" value="TPR-like"/>
    <property type="match status" value="1"/>
</dbReference>
<evidence type="ECO:0000256" key="2">
    <source>
        <dbReference type="ARBA" id="ARBA00022737"/>
    </source>
</evidence>
<dbReference type="SMART" id="SM00028">
    <property type="entry name" value="TPR"/>
    <property type="match status" value="3"/>
</dbReference>
<evidence type="ECO:0000256" key="3">
    <source>
        <dbReference type="ARBA" id="ARBA00022803"/>
    </source>
</evidence>
<reference evidence="7" key="1">
    <citation type="submission" date="2021-01" db="EMBL/GenBank/DDBJ databases">
        <authorList>
            <person name="Corre E."/>
            <person name="Pelletier E."/>
            <person name="Niang G."/>
            <person name="Scheremetjew M."/>
            <person name="Finn R."/>
            <person name="Kale V."/>
            <person name="Holt S."/>
            <person name="Cochrane G."/>
            <person name="Meng A."/>
            <person name="Brown T."/>
            <person name="Cohen L."/>
        </authorList>
    </citation>
    <scope>NUCLEOTIDE SEQUENCE</scope>
    <source>
        <strain evidence="7">CCMP2877</strain>
    </source>
</reference>
<evidence type="ECO:0000313" key="7">
    <source>
        <dbReference type="EMBL" id="CAD9248856.1"/>
    </source>
</evidence>
<dbReference type="InterPro" id="IPR002777">
    <property type="entry name" value="PFD_beta-like"/>
</dbReference>
<proteinExistence type="inferred from homology"/>
<organism evidence="7">
    <name type="scientific">Phaeomonas parva</name>
    <dbReference type="NCBI Taxonomy" id="124430"/>
    <lineage>
        <taxon>Eukaryota</taxon>
        <taxon>Sar</taxon>
        <taxon>Stramenopiles</taxon>
        <taxon>Ochrophyta</taxon>
        <taxon>Pinguiophyceae</taxon>
        <taxon>Pinguiochrysidales</taxon>
        <taxon>Pinguiochrysidaceae</taxon>
        <taxon>Phaeomonas</taxon>
    </lineage>
</organism>
<dbReference type="GO" id="GO:0051879">
    <property type="term" value="F:Hsp90 protein binding"/>
    <property type="evidence" value="ECO:0007669"/>
    <property type="project" value="TreeGrafter"/>
</dbReference>
<dbReference type="SUPFAM" id="SSF46579">
    <property type="entry name" value="Prefoldin"/>
    <property type="match status" value="1"/>
</dbReference>
<dbReference type="PROSITE" id="PS50005">
    <property type="entry name" value="TPR"/>
    <property type="match status" value="1"/>
</dbReference>
<dbReference type="GO" id="GO:0051082">
    <property type="term" value="F:unfolded protein binding"/>
    <property type="evidence" value="ECO:0007669"/>
    <property type="project" value="InterPro"/>
</dbReference>
<name>A0A6U4EFJ5_9STRA</name>
<feature type="region of interest" description="Disordered" evidence="5">
    <location>
        <begin position="129"/>
        <end position="154"/>
    </location>
</feature>
<dbReference type="Gene3D" id="1.25.40.10">
    <property type="entry name" value="Tetratricopeptide repeat domain"/>
    <property type="match status" value="1"/>
</dbReference>
<dbReference type="Pfam" id="PF14559">
    <property type="entry name" value="TPR_19"/>
    <property type="match status" value="1"/>
</dbReference>
<dbReference type="AlphaFoldDB" id="A0A6U4EFJ5"/>
<protein>
    <submittedName>
        <fullName evidence="7">Uncharacterized protein</fullName>
    </submittedName>
</protein>
<feature type="repeat" description="TPR" evidence="4">
    <location>
        <begin position="16"/>
        <end position="49"/>
    </location>
</feature>
<evidence type="ECO:0000256" key="1">
    <source>
        <dbReference type="ARBA" id="ARBA00008045"/>
    </source>
</evidence>
<evidence type="ECO:0000256" key="5">
    <source>
        <dbReference type="SAM" id="MobiDB-lite"/>
    </source>
</evidence>
<dbReference type="Pfam" id="PF01920">
    <property type="entry name" value="Prefoldin_2"/>
    <property type="match status" value="1"/>
</dbReference>
<dbReference type="GO" id="GO:0016272">
    <property type="term" value="C:prefoldin complex"/>
    <property type="evidence" value="ECO:0007669"/>
    <property type="project" value="InterPro"/>
</dbReference>
<keyword evidence="2" id="KW-0677">Repeat</keyword>
<dbReference type="PANTHER" id="PTHR22904:SF523">
    <property type="entry name" value="STRESS-INDUCED-PHOSPHOPROTEIN 1"/>
    <property type="match status" value="1"/>
</dbReference>
<keyword evidence="3 4" id="KW-0802">TPR repeat</keyword>
<dbReference type="PANTHER" id="PTHR22904">
    <property type="entry name" value="TPR REPEAT CONTAINING PROTEIN"/>
    <property type="match status" value="1"/>
</dbReference>
<dbReference type="Gene3D" id="1.10.287.370">
    <property type="match status" value="1"/>
</dbReference>
<sequence length="272" mass="30112">MSAQESKTGEGKMAQAAAKKQEGNEAYAAKDFDRAIALYSEAIALDPGSHVYYSNRAAVHHAKGEYTQAESDARECLRRKPDFVKGYYRLAQAQIEQGQLDEAEKSLKAGLNVDNGNSDLAKQLRLVRAKKASKGRQGGTKAGRGGGGAGPKFDESTAQELTELGEAYQQTQRELSQVQSRQRMTAIDLKKVEITRQQVSMLDENAHILRGIGKMFMRSDKNEIITSLGESKEKGEKHQAELMNKQKYLARRLESQERNLKEIMANAQSADS</sequence>
<feature type="compositionally biased region" description="Gly residues" evidence="5">
    <location>
        <begin position="136"/>
        <end position="150"/>
    </location>
</feature>
<dbReference type="GO" id="GO:0006457">
    <property type="term" value="P:protein folding"/>
    <property type="evidence" value="ECO:0007669"/>
    <property type="project" value="InterPro"/>
</dbReference>
<dbReference type="InterPro" id="IPR011990">
    <property type="entry name" value="TPR-like_helical_dom_sf"/>
</dbReference>
<accession>A0A6U4EFJ5</accession>
<dbReference type="InterPro" id="IPR009053">
    <property type="entry name" value="Prefoldin"/>
</dbReference>
<comment type="similarity">
    <text evidence="1">Belongs to the prefoldin subunit beta family.</text>
</comment>
<evidence type="ECO:0000256" key="4">
    <source>
        <dbReference type="PROSITE-ProRule" id="PRU00339"/>
    </source>
</evidence>
<dbReference type="EMBL" id="HBGJ01011495">
    <property type="protein sequence ID" value="CAD9248855.1"/>
    <property type="molecule type" value="Transcribed_RNA"/>
</dbReference>
<dbReference type="InterPro" id="IPR019734">
    <property type="entry name" value="TPR_rpt"/>
</dbReference>
<feature type="region of interest" description="Disordered" evidence="5">
    <location>
        <begin position="1"/>
        <end position="20"/>
    </location>
</feature>
<gene>
    <name evidence="6" type="ORF">PPAR1163_LOCUS7215</name>
    <name evidence="7" type="ORF">PPAR1163_LOCUS7216</name>
</gene>
<evidence type="ECO:0000313" key="6">
    <source>
        <dbReference type="EMBL" id="CAD9248855.1"/>
    </source>
</evidence>